<evidence type="ECO:0000259" key="1">
    <source>
        <dbReference type="Pfam" id="PF06445"/>
    </source>
</evidence>
<keyword evidence="3" id="KW-1185">Reference proteome</keyword>
<dbReference type="Pfam" id="PF06445">
    <property type="entry name" value="GyrI-like"/>
    <property type="match status" value="1"/>
</dbReference>
<proteinExistence type="predicted"/>
<protein>
    <recommendedName>
        <fullName evidence="1">GyrI-like small molecule binding domain-containing protein</fullName>
    </recommendedName>
</protein>
<dbReference type="InterPro" id="IPR008319">
    <property type="entry name" value="GyrI-like_CCH_Lin2189-like"/>
</dbReference>
<dbReference type="InterPro" id="IPR029442">
    <property type="entry name" value="GyrI-like"/>
</dbReference>
<reference evidence="2 3" key="1">
    <citation type="submission" date="2015-12" db="EMBL/GenBank/DDBJ databases">
        <title>Haloferax profundi sp. nov. isolated from the Discovery deep brine-seawater interface in the Red Sea.</title>
        <authorList>
            <person name="Zhang G."/>
            <person name="Stingl U."/>
            <person name="Rashid M."/>
        </authorList>
    </citation>
    <scope>NUCLEOTIDE SEQUENCE [LARGE SCALE GENOMIC DNA]</scope>
    <source>
        <strain evidence="2 3">SB29</strain>
    </source>
</reference>
<dbReference type="SUPFAM" id="SSF55136">
    <property type="entry name" value="Probable bacterial effector-binding domain"/>
    <property type="match status" value="1"/>
</dbReference>
<dbReference type="EMBL" id="LOPV01000066">
    <property type="protein sequence ID" value="KTG30320.1"/>
    <property type="molecule type" value="Genomic_DNA"/>
</dbReference>
<dbReference type="Gene3D" id="3.20.80.10">
    <property type="entry name" value="Regulatory factor, effector binding domain"/>
    <property type="match status" value="1"/>
</dbReference>
<sequence>MESVDYKKELKELYRQSANEVSLVEVPTLHYLMIDGKGDPNTSPEFSAAVETLYPFSYAIRSIVKAEREMKYVVMPLEGLWWADDMEAFDVEKKDEWQWTLLQMQPNVVTEDIVERAREDVSEKKDLPALSEVRYESFDEGLSAQTLHIGPYSEEGPTVERVHEFIEEQDYTRRGAHHEIYLSDMRRTDPEKLKTIIRQPVEE</sequence>
<dbReference type="PIRSF" id="PIRSF031644">
    <property type="entry name" value="UCP031644"/>
    <property type="match status" value="1"/>
</dbReference>
<dbReference type="RefSeq" id="WP_058571110.1">
    <property type="nucleotide sequence ID" value="NZ_LOPV01000066.1"/>
</dbReference>
<dbReference type="InterPro" id="IPR011256">
    <property type="entry name" value="Reg_factor_effector_dom_sf"/>
</dbReference>
<evidence type="ECO:0000313" key="2">
    <source>
        <dbReference type="EMBL" id="KTG30320.1"/>
    </source>
</evidence>
<evidence type="ECO:0000313" key="3">
    <source>
        <dbReference type="Proteomes" id="UP000053157"/>
    </source>
</evidence>
<comment type="caution">
    <text evidence="2">The sequence shown here is derived from an EMBL/GenBank/DDBJ whole genome shotgun (WGS) entry which is preliminary data.</text>
</comment>
<accession>A0A0W1SV61</accession>
<name>A0A0W1SV61_9EURY</name>
<dbReference type="AlphaFoldDB" id="A0A0W1SV61"/>
<feature type="domain" description="GyrI-like small molecule binding" evidence="1">
    <location>
        <begin position="20"/>
        <end position="201"/>
    </location>
</feature>
<gene>
    <name evidence="2" type="ORF">AUR66_08430</name>
</gene>
<dbReference type="Proteomes" id="UP000053157">
    <property type="component" value="Unassembled WGS sequence"/>
</dbReference>
<organism evidence="2 3">
    <name type="scientific">Haloferax profundi</name>
    <dbReference type="NCBI Taxonomy" id="1544718"/>
    <lineage>
        <taxon>Archaea</taxon>
        <taxon>Methanobacteriati</taxon>
        <taxon>Methanobacteriota</taxon>
        <taxon>Stenosarchaea group</taxon>
        <taxon>Halobacteria</taxon>
        <taxon>Halobacteriales</taxon>
        <taxon>Haloferacaceae</taxon>
        <taxon>Haloferax</taxon>
    </lineage>
</organism>
<dbReference type="OrthoDB" id="136071at2157"/>